<evidence type="ECO:0000256" key="8">
    <source>
        <dbReference type="ARBA" id="ARBA00022840"/>
    </source>
</evidence>
<dbReference type="EC" id="2.7.7.72" evidence="11"/>
<evidence type="ECO:0000259" key="12">
    <source>
        <dbReference type="Pfam" id="PF01743"/>
    </source>
</evidence>
<keyword evidence="7 11" id="KW-0692">RNA repair</keyword>
<sequence>MKSPLKEGLSVLHALEEHGHQAYFVGGCIRDYVMKRSIHDIDIATSATPDEVIQIFDKTVPTGLQHGTVLVLLKQSSYEVTTFRSEGTYEDFRRPSEVTFIRDLNEDLQRRDFTMNAMAMDRHGLLYDPFGGQEAIERKEILAVGNAEERFMEDPLRMMRALRFSAVLGFSLAAETKEAIQRLARYIAHTSIERVAEEWTKWLACADRDAVDVWLSSGLQAQLPLGEKIGPALPAFGAHCDEWSTTAERWAFLFLLAEMSPSDSVAFLRAWKQSRTRSKDVTEKLQAIDRLKTTGFTPEALYRVGERNATFAWKAMRRTTQTEHITASELAERFNSLPIHHRHELQMTGRDLLAWTGRSPGPWIEDVLAQAEKLVVQQDIVNDNIALKEWFDEHH</sequence>
<dbReference type="SUPFAM" id="SSF81301">
    <property type="entry name" value="Nucleotidyltransferase"/>
    <property type="match status" value="1"/>
</dbReference>
<comment type="subunit">
    <text evidence="11">Homodimer.</text>
</comment>
<evidence type="ECO:0000313" key="15">
    <source>
        <dbReference type="EMBL" id="TDQ41504.1"/>
    </source>
</evidence>
<feature type="binding site" evidence="11">
    <location>
        <position position="42"/>
    </location>
    <ligand>
        <name>Mg(2+)</name>
        <dbReference type="ChEBI" id="CHEBI:18420"/>
    </ligand>
</feature>
<gene>
    <name evidence="11" type="primary">cca</name>
    <name evidence="15" type="ORF">EV213_10382</name>
</gene>
<dbReference type="EMBL" id="SNYJ01000003">
    <property type="protein sequence ID" value="TDQ41504.1"/>
    <property type="molecule type" value="Genomic_DNA"/>
</dbReference>
<dbReference type="GO" id="GO:0001680">
    <property type="term" value="P:tRNA 3'-terminal CCA addition"/>
    <property type="evidence" value="ECO:0007669"/>
    <property type="project" value="UniProtKB-UniRule"/>
</dbReference>
<feature type="binding site" evidence="11">
    <location>
        <position position="111"/>
    </location>
    <ligand>
        <name>ATP</name>
        <dbReference type="ChEBI" id="CHEBI:30616"/>
    </ligand>
</feature>
<feature type="binding site" evidence="11">
    <location>
        <position position="160"/>
    </location>
    <ligand>
        <name>CTP</name>
        <dbReference type="ChEBI" id="CHEBI:37563"/>
    </ligand>
</feature>
<reference evidence="15 16" key="1">
    <citation type="submission" date="2019-03" db="EMBL/GenBank/DDBJ databases">
        <title>Genomic Encyclopedia of Type Strains, Phase IV (KMG-IV): sequencing the most valuable type-strain genomes for metagenomic binning, comparative biology and taxonomic classification.</title>
        <authorList>
            <person name="Goeker M."/>
        </authorList>
    </citation>
    <scope>NUCLEOTIDE SEQUENCE [LARGE SCALE GENOMIC DNA]</scope>
    <source>
        <strain evidence="15 16">DSM 28697</strain>
    </source>
</reference>
<comment type="caution">
    <text evidence="15">The sequence shown here is derived from an EMBL/GenBank/DDBJ whole genome shotgun (WGS) entry which is preliminary data.</text>
</comment>
<feature type="binding site" evidence="11">
    <location>
        <position position="157"/>
    </location>
    <ligand>
        <name>ATP</name>
        <dbReference type="ChEBI" id="CHEBI:30616"/>
    </ligand>
</feature>
<feature type="binding site" evidence="11">
    <location>
        <position position="40"/>
    </location>
    <ligand>
        <name>Mg(2+)</name>
        <dbReference type="ChEBI" id="CHEBI:18420"/>
    </ligand>
</feature>
<evidence type="ECO:0000256" key="10">
    <source>
        <dbReference type="ARBA" id="ARBA00022884"/>
    </source>
</evidence>
<dbReference type="GO" id="GO:0000287">
    <property type="term" value="F:magnesium ion binding"/>
    <property type="evidence" value="ECO:0007669"/>
    <property type="project" value="UniProtKB-UniRule"/>
</dbReference>
<feature type="domain" description="CCA-adding enzyme C-terminal" evidence="14">
    <location>
        <begin position="243"/>
        <end position="390"/>
    </location>
</feature>
<feature type="binding site" evidence="11">
    <location>
        <position position="160"/>
    </location>
    <ligand>
        <name>ATP</name>
        <dbReference type="ChEBI" id="CHEBI:30616"/>
    </ligand>
</feature>
<dbReference type="Gene3D" id="3.30.460.10">
    <property type="entry name" value="Beta Polymerase, domain 2"/>
    <property type="match status" value="1"/>
</dbReference>
<evidence type="ECO:0000256" key="4">
    <source>
        <dbReference type="ARBA" id="ARBA00022695"/>
    </source>
</evidence>
<dbReference type="InterPro" id="IPR050264">
    <property type="entry name" value="Bact_CCA-adding_enz_type3_sf"/>
</dbReference>
<keyword evidence="10 11" id="KW-0694">RNA-binding</keyword>
<comment type="similarity">
    <text evidence="11">Belongs to the tRNA nucleotidyltransferase/poly(A) polymerase family. Bacterial CCA-adding enzyme type 3 subfamily.</text>
</comment>
<evidence type="ECO:0000256" key="3">
    <source>
        <dbReference type="ARBA" id="ARBA00022694"/>
    </source>
</evidence>
<evidence type="ECO:0000256" key="9">
    <source>
        <dbReference type="ARBA" id="ARBA00022842"/>
    </source>
</evidence>
<dbReference type="Gene3D" id="1.10.246.80">
    <property type="match status" value="1"/>
</dbReference>
<feature type="binding site" evidence="11">
    <location>
        <position position="157"/>
    </location>
    <ligand>
        <name>CTP</name>
        <dbReference type="ChEBI" id="CHEBI:37563"/>
    </ligand>
</feature>
<evidence type="ECO:0000256" key="7">
    <source>
        <dbReference type="ARBA" id="ARBA00022800"/>
    </source>
</evidence>
<comment type="function">
    <text evidence="11">Catalyzes the addition and repair of the essential 3'-terminal CCA sequence in tRNAs without using a nucleic acid template. Adds these three nucleotides in the order of C, C, and A to the tRNA nucleotide-73, using CTP and ATP as substrates and producing inorganic pyrophosphate. tRNA 3'-terminal CCA addition is required both for tRNA processing and repair. Also involved in tRNA surveillance by mediating tandem CCA addition to generate a CCACCA at the 3' terminus of unstable tRNAs. While stable tRNAs receive only 3'-terminal CCA, unstable tRNAs are marked with CCACCA and rapidly degraded.</text>
</comment>
<evidence type="ECO:0000256" key="2">
    <source>
        <dbReference type="ARBA" id="ARBA00022679"/>
    </source>
</evidence>
<dbReference type="RefSeq" id="WP_133579377.1">
    <property type="nucleotide sequence ID" value="NZ_SNYJ01000003.1"/>
</dbReference>
<evidence type="ECO:0000256" key="11">
    <source>
        <dbReference type="HAMAP-Rule" id="MF_01263"/>
    </source>
</evidence>
<keyword evidence="6 11" id="KW-0547">Nucleotide-binding</keyword>
<name>A0A4R6UEI5_9BACI</name>
<dbReference type="InterPro" id="IPR043519">
    <property type="entry name" value="NT_sf"/>
</dbReference>
<dbReference type="InterPro" id="IPR032810">
    <property type="entry name" value="CCA-adding_enz_C"/>
</dbReference>
<evidence type="ECO:0000259" key="14">
    <source>
        <dbReference type="Pfam" id="PF13735"/>
    </source>
</evidence>
<dbReference type="Pfam" id="PF01743">
    <property type="entry name" value="PolyA_pol"/>
    <property type="match status" value="1"/>
</dbReference>
<keyword evidence="2 11" id="KW-0808">Transferase</keyword>
<keyword evidence="4 11" id="KW-0548">Nucleotidyltransferase</keyword>
<comment type="cofactor">
    <cofactor evidence="1 11">
        <name>Mg(2+)</name>
        <dbReference type="ChEBI" id="CHEBI:18420"/>
    </cofactor>
</comment>
<dbReference type="GO" id="GO:0042245">
    <property type="term" value="P:RNA repair"/>
    <property type="evidence" value="ECO:0007669"/>
    <property type="project" value="UniProtKB-KW"/>
</dbReference>
<dbReference type="PANTHER" id="PTHR46173:SF1">
    <property type="entry name" value="CCA TRNA NUCLEOTIDYLTRANSFERASE 1, MITOCHONDRIAL"/>
    <property type="match status" value="1"/>
</dbReference>
<dbReference type="Proteomes" id="UP000295632">
    <property type="component" value="Unassembled WGS sequence"/>
</dbReference>
<feature type="binding site" evidence="11">
    <location>
        <position position="27"/>
    </location>
    <ligand>
        <name>CTP</name>
        <dbReference type="ChEBI" id="CHEBI:37563"/>
    </ligand>
</feature>
<dbReference type="NCBIfam" id="NF009814">
    <property type="entry name" value="PRK13299.1"/>
    <property type="match status" value="1"/>
</dbReference>
<dbReference type="GO" id="GO:0000049">
    <property type="term" value="F:tRNA binding"/>
    <property type="evidence" value="ECO:0007669"/>
    <property type="project" value="UniProtKB-UniRule"/>
</dbReference>
<feature type="binding site" evidence="11">
    <location>
        <position position="30"/>
    </location>
    <ligand>
        <name>ATP</name>
        <dbReference type="ChEBI" id="CHEBI:30616"/>
    </ligand>
</feature>
<comment type="miscellaneous">
    <text evidence="11">A single active site specifically recognizes both ATP and CTP and is responsible for their addition.</text>
</comment>
<dbReference type="GO" id="GO:0004810">
    <property type="term" value="F:CCA tRNA nucleotidyltransferase activity"/>
    <property type="evidence" value="ECO:0007669"/>
    <property type="project" value="UniProtKB-UniRule"/>
</dbReference>
<proteinExistence type="inferred from homology"/>
<evidence type="ECO:0000313" key="16">
    <source>
        <dbReference type="Proteomes" id="UP000295632"/>
    </source>
</evidence>
<dbReference type="Gene3D" id="1.10.110.30">
    <property type="match status" value="1"/>
</dbReference>
<evidence type="ECO:0000256" key="6">
    <source>
        <dbReference type="ARBA" id="ARBA00022741"/>
    </source>
</evidence>
<dbReference type="InterPro" id="IPR032828">
    <property type="entry name" value="PolyA_RNA-bd"/>
</dbReference>
<feature type="binding site" evidence="11">
    <location>
        <position position="27"/>
    </location>
    <ligand>
        <name>ATP</name>
        <dbReference type="ChEBI" id="CHEBI:30616"/>
    </ligand>
</feature>
<dbReference type="InterPro" id="IPR023068">
    <property type="entry name" value="CCA-adding_enz_firmicutes"/>
</dbReference>
<accession>A0A4R6UEI5</accession>
<feature type="domain" description="Poly A polymerase head" evidence="12">
    <location>
        <begin position="22"/>
        <end position="141"/>
    </location>
</feature>
<dbReference type="Gene3D" id="1.20.58.560">
    <property type="match status" value="1"/>
</dbReference>
<feature type="binding site" evidence="11">
    <location>
        <position position="111"/>
    </location>
    <ligand>
        <name>CTP</name>
        <dbReference type="ChEBI" id="CHEBI:37563"/>
    </ligand>
</feature>
<evidence type="ECO:0000256" key="5">
    <source>
        <dbReference type="ARBA" id="ARBA00022723"/>
    </source>
</evidence>
<protein>
    <recommendedName>
        <fullName evidence="11">CCA-adding enzyme</fullName>
        <ecNumber evidence="11">2.7.7.72</ecNumber>
    </recommendedName>
    <alternativeName>
        <fullName evidence="11">CCA tRNA nucleotidyltransferase</fullName>
    </alternativeName>
    <alternativeName>
        <fullName evidence="11">tRNA CCA-pyrophosphorylase</fullName>
    </alternativeName>
    <alternativeName>
        <fullName evidence="11">tRNA adenylyl-/cytidylyl- transferase</fullName>
    </alternativeName>
    <alternativeName>
        <fullName evidence="11">tRNA nucleotidyltransferase</fullName>
    </alternativeName>
    <alternativeName>
        <fullName evidence="11">tRNA-NT</fullName>
    </alternativeName>
</protein>
<keyword evidence="5 11" id="KW-0479">Metal-binding</keyword>
<dbReference type="InterPro" id="IPR002646">
    <property type="entry name" value="PolA_pol_head_dom"/>
</dbReference>
<keyword evidence="3 11" id="KW-0819">tRNA processing</keyword>
<keyword evidence="8 11" id="KW-0067">ATP-binding</keyword>
<dbReference type="GO" id="GO:0160016">
    <property type="term" value="F:CCACCA tRNA nucleotidyltransferase activity"/>
    <property type="evidence" value="ECO:0007669"/>
    <property type="project" value="RHEA"/>
</dbReference>
<evidence type="ECO:0000256" key="1">
    <source>
        <dbReference type="ARBA" id="ARBA00001946"/>
    </source>
</evidence>
<dbReference type="Pfam" id="PF13735">
    <property type="entry name" value="tRNA_NucTran2_2"/>
    <property type="match status" value="1"/>
</dbReference>
<evidence type="ECO:0000259" key="13">
    <source>
        <dbReference type="Pfam" id="PF12627"/>
    </source>
</evidence>
<feature type="binding site" evidence="11">
    <location>
        <position position="163"/>
    </location>
    <ligand>
        <name>CTP</name>
        <dbReference type="ChEBI" id="CHEBI:37563"/>
    </ligand>
</feature>
<feature type="binding site" evidence="11">
    <location>
        <position position="30"/>
    </location>
    <ligand>
        <name>CTP</name>
        <dbReference type="ChEBI" id="CHEBI:37563"/>
    </ligand>
</feature>
<feature type="domain" description="tRNA nucleotidyltransferase/poly(A) polymerase RNA and SrmB- binding" evidence="13">
    <location>
        <begin position="169"/>
        <end position="206"/>
    </location>
</feature>
<dbReference type="HAMAP" id="MF_01263">
    <property type="entry name" value="CCA_bact_type3"/>
    <property type="match status" value="1"/>
</dbReference>
<dbReference type="PANTHER" id="PTHR46173">
    <property type="entry name" value="CCA TRNA NUCLEOTIDYLTRANSFERASE 1, MITOCHONDRIAL"/>
    <property type="match status" value="1"/>
</dbReference>
<feature type="binding site" evidence="11">
    <location>
        <position position="163"/>
    </location>
    <ligand>
        <name>ATP</name>
        <dbReference type="ChEBI" id="CHEBI:30616"/>
    </ligand>
</feature>
<feature type="binding site" evidence="11">
    <location>
        <position position="154"/>
    </location>
    <ligand>
        <name>CTP</name>
        <dbReference type="ChEBI" id="CHEBI:37563"/>
    </ligand>
</feature>
<dbReference type="GO" id="GO:0005524">
    <property type="term" value="F:ATP binding"/>
    <property type="evidence" value="ECO:0007669"/>
    <property type="project" value="UniProtKB-UniRule"/>
</dbReference>
<feature type="binding site" evidence="11">
    <location>
        <position position="154"/>
    </location>
    <ligand>
        <name>ATP</name>
        <dbReference type="ChEBI" id="CHEBI:30616"/>
    </ligand>
</feature>
<comment type="catalytic activity">
    <reaction evidence="11">
        <text>a tRNA with a 3' CCA end + 2 CTP + ATP = a tRNA with a 3' CCACCA end + 3 diphosphate</text>
        <dbReference type="Rhea" id="RHEA:76235"/>
        <dbReference type="Rhea" id="RHEA-COMP:10468"/>
        <dbReference type="Rhea" id="RHEA-COMP:18655"/>
        <dbReference type="ChEBI" id="CHEBI:30616"/>
        <dbReference type="ChEBI" id="CHEBI:33019"/>
        <dbReference type="ChEBI" id="CHEBI:37563"/>
        <dbReference type="ChEBI" id="CHEBI:83071"/>
        <dbReference type="ChEBI" id="CHEBI:195187"/>
    </reaction>
</comment>
<dbReference type="AlphaFoldDB" id="A0A4R6UEI5"/>
<keyword evidence="9 11" id="KW-0460">Magnesium</keyword>
<dbReference type="OrthoDB" id="9805698at2"/>
<dbReference type="SUPFAM" id="SSF81891">
    <property type="entry name" value="Poly A polymerase C-terminal region-like"/>
    <property type="match status" value="1"/>
</dbReference>
<dbReference type="CDD" id="cd05398">
    <property type="entry name" value="NT_ClassII-CCAase"/>
    <property type="match status" value="1"/>
</dbReference>
<keyword evidence="16" id="KW-1185">Reference proteome</keyword>
<comment type="catalytic activity">
    <reaction evidence="11">
        <text>a tRNA precursor + 2 CTP + ATP = a tRNA with a 3' CCA end + 3 diphosphate</text>
        <dbReference type="Rhea" id="RHEA:14433"/>
        <dbReference type="Rhea" id="RHEA-COMP:10465"/>
        <dbReference type="Rhea" id="RHEA-COMP:10468"/>
        <dbReference type="ChEBI" id="CHEBI:30616"/>
        <dbReference type="ChEBI" id="CHEBI:33019"/>
        <dbReference type="ChEBI" id="CHEBI:37563"/>
        <dbReference type="ChEBI" id="CHEBI:74896"/>
        <dbReference type="ChEBI" id="CHEBI:83071"/>
        <dbReference type="EC" id="2.7.7.72"/>
    </reaction>
</comment>
<organism evidence="15 16">
    <name type="scientific">Aureibacillus halotolerans</name>
    <dbReference type="NCBI Taxonomy" id="1508390"/>
    <lineage>
        <taxon>Bacteria</taxon>
        <taxon>Bacillati</taxon>
        <taxon>Bacillota</taxon>
        <taxon>Bacilli</taxon>
        <taxon>Bacillales</taxon>
        <taxon>Bacillaceae</taxon>
        <taxon>Aureibacillus</taxon>
    </lineage>
</organism>
<dbReference type="PROSITE" id="PS51257">
    <property type="entry name" value="PROKAR_LIPOPROTEIN"/>
    <property type="match status" value="1"/>
</dbReference>
<dbReference type="Pfam" id="PF12627">
    <property type="entry name" value="PolyA_pol_RNAbd"/>
    <property type="match status" value="1"/>
</dbReference>